<keyword evidence="5 9" id="KW-1133">Transmembrane helix</keyword>
<comment type="subcellular location">
    <subcellularLocation>
        <location evidence="1">Membrane</location>
        <topology evidence="1">Multi-pass membrane protein</topology>
    </subcellularLocation>
</comment>
<comment type="caution">
    <text evidence="10">The sequence shown here is derived from an EMBL/GenBank/DDBJ whole genome shotgun (WGS) entry which is preliminary data.</text>
</comment>
<keyword evidence="11" id="KW-1185">Reference proteome</keyword>
<protein>
    <recommendedName>
        <fullName evidence="12">Urea active transporter 1</fullName>
    </recommendedName>
</protein>
<gene>
    <name evidence="10" type="ORF">OEA41_004860</name>
</gene>
<dbReference type="GO" id="GO:0015489">
    <property type="term" value="F:putrescine transmembrane transporter activity"/>
    <property type="evidence" value="ECO:0007669"/>
    <property type="project" value="TreeGrafter"/>
</dbReference>
<dbReference type="GO" id="GO:0015606">
    <property type="term" value="F:spermidine transmembrane transporter activity"/>
    <property type="evidence" value="ECO:0007669"/>
    <property type="project" value="TreeGrafter"/>
</dbReference>
<feature type="region of interest" description="Disordered" evidence="8">
    <location>
        <begin position="447"/>
        <end position="476"/>
    </location>
</feature>
<name>A0AAD9Z2R3_9LECA</name>
<feature type="transmembrane region" description="Helical" evidence="9">
    <location>
        <begin position="363"/>
        <end position="383"/>
    </location>
</feature>
<dbReference type="CDD" id="cd11476">
    <property type="entry name" value="SLC5sbd_DUR3"/>
    <property type="match status" value="1"/>
</dbReference>
<evidence type="ECO:0000313" key="10">
    <source>
        <dbReference type="EMBL" id="KAK3168413.1"/>
    </source>
</evidence>
<dbReference type="InterPro" id="IPR038377">
    <property type="entry name" value="Na/Glc_symporter_sf"/>
</dbReference>
<evidence type="ECO:0000256" key="2">
    <source>
        <dbReference type="ARBA" id="ARBA00006434"/>
    </source>
</evidence>
<sequence length="476" mass="50407">MLAYTTNANLGSPAKVYELLTTAAKAHPVAGNAGGSYLTMRSQEGAIFFVINLVGNFGTVFMDNGYYNKAIAASPVHALPGYVMGGLSWFAIPWLAATTMGLSALALESNPVFPTFPDRMPNDDVTAGLVLPYAAVALLGKGGAAATLLLVFMAVTSASSSEYIAVSSIFTYDVYQTYFNPQASGKMLINMAHSFVIIYAILLAAFSTGLYYIGISMGYLYLMMGVIISSAVLPATLTLMWSKQNLAAAALSPILGLACSLIAWLVTAKKEGGSLSVASTGANNPMLAGNVVALLSPCIFVPVLTYAFGPQNYDYKSMAAIRLANDEDVADAAHVDLEDIPGGAAQTVIDSEAEQKNLQRASLIAKSLTCFMTLALIILWPMPMYGSAYIFSKKFFTGWVSVGILWMFCSAFCVGLYPLFEGRHSMANTFKGIMRDLSGRGGVIKGRAAREGSGSEESTSPVEGGEKVPVVTEKSE</sequence>
<reference evidence="10" key="1">
    <citation type="submission" date="2022-11" db="EMBL/GenBank/DDBJ databases">
        <title>Chromosomal genome sequence assembly and mating type (MAT) locus characterization of the leprose asexual lichenized fungus Lepraria neglecta (Nyl.) Erichsen.</title>
        <authorList>
            <person name="Allen J.L."/>
            <person name="Pfeffer B."/>
        </authorList>
    </citation>
    <scope>NUCLEOTIDE SEQUENCE</scope>
    <source>
        <strain evidence="10">Allen 5258</strain>
    </source>
</reference>
<keyword evidence="4 9" id="KW-0812">Transmembrane</keyword>
<evidence type="ECO:0000313" key="11">
    <source>
        <dbReference type="Proteomes" id="UP001276659"/>
    </source>
</evidence>
<dbReference type="PANTHER" id="PTHR46154">
    <property type="match status" value="1"/>
</dbReference>
<dbReference type="GO" id="GO:0005886">
    <property type="term" value="C:plasma membrane"/>
    <property type="evidence" value="ECO:0007669"/>
    <property type="project" value="TreeGrafter"/>
</dbReference>
<evidence type="ECO:0000256" key="4">
    <source>
        <dbReference type="ARBA" id="ARBA00022692"/>
    </source>
</evidence>
<dbReference type="Proteomes" id="UP001276659">
    <property type="component" value="Unassembled WGS sequence"/>
</dbReference>
<feature type="transmembrane region" description="Helical" evidence="9">
    <location>
        <begin position="127"/>
        <end position="155"/>
    </location>
</feature>
<dbReference type="InterPro" id="IPR001734">
    <property type="entry name" value="Na/solute_symporter"/>
</dbReference>
<dbReference type="EMBL" id="JASNWA010000010">
    <property type="protein sequence ID" value="KAK3168413.1"/>
    <property type="molecule type" value="Genomic_DNA"/>
</dbReference>
<evidence type="ECO:0008006" key="12">
    <source>
        <dbReference type="Google" id="ProtNLM"/>
    </source>
</evidence>
<dbReference type="AlphaFoldDB" id="A0AAD9Z2R3"/>
<dbReference type="Pfam" id="PF00474">
    <property type="entry name" value="SSF"/>
    <property type="match status" value="1"/>
</dbReference>
<feature type="transmembrane region" description="Helical" evidence="9">
    <location>
        <begin position="246"/>
        <end position="267"/>
    </location>
</feature>
<feature type="transmembrane region" description="Helical" evidence="9">
    <location>
        <begin position="287"/>
        <end position="308"/>
    </location>
</feature>
<dbReference type="InterPro" id="IPR031155">
    <property type="entry name" value="DUR"/>
</dbReference>
<accession>A0AAD9Z2R3</accession>
<evidence type="ECO:0000256" key="7">
    <source>
        <dbReference type="RuleBase" id="RU362091"/>
    </source>
</evidence>
<evidence type="ECO:0000256" key="1">
    <source>
        <dbReference type="ARBA" id="ARBA00004141"/>
    </source>
</evidence>
<organism evidence="10 11">
    <name type="scientific">Lepraria neglecta</name>
    <dbReference type="NCBI Taxonomy" id="209136"/>
    <lineage>
        <taxon>Eukaryota</taxon>
        <taxon>Fungi</taxon>
        <taxon>Dikarya</taxon>
        <taxon>Ascomycota</taxon>
        <taxon>Pezizomycotina</taxon>
        <taxon>Lecanoromycetes</taxon>
        <taxon>OSLEUM clade</taxon>
        <taxon>Lecanoromycetidae</taxon>
        <taxon>Lecanorales</taxon>
        <taxon>Lecanorineae</taxon>
        <taxon>Stereocaulaceae</taxon>
        <taxon>Lepraria</taxon>
    </lineage>
</organism>
<evidence type="ECO:0000256" key="5">
    <source>
        <dbReference type="ARBA" id="ARBA00022989"/>
    </source>
</evidence>
<feature type="transmembrane region" description="Helical" evidence="9">
    <location>
        <begin position="46"/>
        <end position="67"/>
    </location>
</feature>
<feature type="transmembrane region" description="Helical" evidence="9">
    <location>
        <begin position="395"/>
        <end position="420"/>
    </location>
</feature>
<keyword evidence="6 9" id="KW-0472">Membrane</keyword>
<feature type="transmembrane region" description="Helical" evidence="9">
    <location>
        <begin position="79"/>
        <end position="107"/>
    </location>
</feature>
<evidence type="ECO:0000256" key="8">
    <source>
        <dbReference type="SAM" id="MobiDB-lite"/>
    </source>
</evidence>
<feature type="transmembrane region" description="Helical" evidence="9">
    <location>
        <begin position="219"/>
        <end position="239"/>
    </location>
</feature>
<feature type="transmembrane region" description="Helical" evidence="9">
    <location>
        <begin position="195"/>
        <end position="213"/>
    </location>
</feature>
<keyword evidence="3" id="KW-0813">Transport</keyword>
<proteinExistence type="inferred from homology"/>
<comment type="similarity">
    <text evidence="2 7">Belongs to the sodium:solute symporter (SSF) (TC 2.A.21) family.</text>
</comment>
<dbReference type="Gene3D" id="1.20.1730.10">
    <property type="entry name" value="Sodium/glucose cotransporter"/>
    <property type="match status" value="1"/>
</dbReference>
<evidence type="ECO:0000256" key="9">
    <source>
        <dbReference type="SAM" id="Phobius"/>
    </source>
</evidence>
<evidence type="ECO:0000256" key="3">
    <source>
        <dbReference type="ARBA" id="ARBA00022448"/>
    </source>
</evidence>
<evidence type="ECO:0000256" key="6">
    <source>
        <dbReference type="ARBA" id="ARBA00023136"/>
    </source>
</evidence>
<dbReference type="PANTHER" id="PTHR46154:SF4">
    <property type="entry name" value="UREA ACTIVE TRANSPORTER"/>
    <property type="match status" value="1"/>
</dbReference>
<dbReference type="PROSITE" id="PS50283">
    <property type="entry name" value="NA_SOLUT_SYMP_3"/>
    <property type="match status" value="1"/>
</dbReference>
<dbReference type="GO" id="GO:0015204">
    <property type="term" value="F:urea transmembrane transporter activity"/>
    <property type="evidence" value="ECO:0007669"/>
    <property type="project" value="InterPro"/>
</dbReference>